<dbReference type="Pfam" id="PF00989">
    <property type="entry name" value="PAS"/>
    <property type="match status" value="1"/>
</dbReference>
<dbReference type="Gene3D" id="3.30.450.20">
    <property type="entry name" value="PAS domain"/>
    <property type="match status" value="1"/>
</dbReference>
<evidence type="ECO:0000256" key="5">
    <source>
        <dbReference type="ARBA" id="ARBA00022679"/>
    </source>
</evidence>
<dbReference type="GO" id="GO:0005524">
    <property type="term" value="F:ATP binding"/>
    <property type="evidence" value="ECO:0007669"/>
    <property type="project" value="UniProtKB-KW"/>
</dbReference>
<dbReference type="InterPro" id="IPR003661">
    <property type="entry name" value="HisK_dim/P_dom"/>
</dbReference>
<dbReference type="GO" id="GO:0006355">
    <property type="term" value="P:regulation of DNA-templated transcription"/>
    <property type="evidence" value="ECO:0007669"/>
    <property type="project" value="InterPro"/>
</dbReference>
<dbReference type="InterPro" id="IPR017232">
    <property type="entry name" value="NtrY"/>
</dbReference>
<dbReference type="EC" id="2.7.13.3" evidence="3"/>
<feature type="transmembrane region" description="Helical" evidence="13">
    <location>
        <begin position="44"/>
        <end position="65"/>
    </location>
</feature>
<dbReference type="PROSITE" id="PS50109">
    <property type="entry name" value="HIS_KIN"/>
    <property type="match status" value="1"/>
</dbReference>
<dbReference type="InterPro" id="IPR003594">
    <property type="entry name" value="HATPase_dom"/>
</dbReference>
<dbReference type="Gene3D" id="3.30.565.10">
    <property type="entry name" value="Histidine kinase-like ATPase, C-terminal domain"/>
    <property type="match status" value="1"/>
</dbReference>
<sequence>MGSLGRFIKQFGWVSLLFSVLMVMLAVMSQILQNASQFAEVYSVLLFITWLGVGVLLVLFFRTLWKLYRQLKQKIPGIKVTIRLTLLATLLMGIPAITIFAFSLNFIQQGISQWFDVTTEDALEKASSLASITLDNKTRDSLKLTQSVVSQQQIALEFNPIAAVDSIRNLINAQEVALYQTNQQLIAFSSQDNTQILPNTPGDNLFQQVRKETPYAAIESQPGATQKEQFVRVFIPITNSLNAQYALQAIFPLPTNITELSDSVALATEQYRELSYLKGPLTFSFTLILSMVVLLTLVTAVLFTIRAVQNFTSPIRVLARGTKAVSRGDYTIRMPVKQQDEFGDLINSFNDMIARIAQARNDIKLSHQQAEVQKLYLQAIIQNLSSGVITLDTQKQIRTLNSAAERILGIKSEHLLEQSLPFLAKAKNLETLQDDEAMHQQSLQLLFDKIVQHFDDHQNQPNLTWALQFEFQSSEGQKILMLHGSPLPSLEKQVAGYIIVIDDITDLVQAQLHAAWSDVARRLAHEIKNPLTPIQLSAERLNFKLGRRLQGEDRELLERLTQTIIEQVSTMQTLVQAFSDYANTPEVELQKTELCSLIQGITEMYQNPNAKWQVTSHLNNNCPLVMADKARLRQLFHNLIKNALEATEDLPQPSVEISAEQIDEDVLQIMVCDNGPGIPKEAQNWIFEPYATDKPKGTGLGLAIVRKIVDEHHGQIRVKASPAEGTCFIITLPVLASERT</sequence>
<dbReference type="PROSITE" id="PS50112">
    <property type="entry name" value="PAS"/>
    <property type="match status" value="1"/>
</dbReference>
<dbReference type="PRINTS" id="PR00344">
    <property type="entry name" value="BCTRLSENSOR"/>
</dbReference>
<evidence type="ECO:0000313" key="18">
    <source>
        <dbReference type="Proteomes" id="UP000504724"/>
    </source>
</evidence>
<dbReference type="GO" id="GO:0000156">
    <property type="term" value="F:phosphorelay response regulator activity"/>
    <property type="evidence" value="ECO:0007669"/>
    <property type="project" value="TreeGrafter"/>
</dbReference>
<dbReference type="SUPFAM" id="SSF55785">
    <property type="entry name" value="PYP-like sensor domain (PAS domain)"/>
    <property type="match status" value="1"/>
</dbReference>
<evidence type="ECO:0000256" key="10">
    <source>
        <dbReference type="ARBA" id="ARBA00022989"/>
    </source>
</evidence>
<dbReference type="RefSeq" id="WP_173283905.1">
    <property type="nucleotide sequence ID" value="NZ_CP054020.1"/>
</dbReference>
<dbReference type="SMART" id="SM00091">
    <property type="entry name" value="PAS"/>
    <property type="match status" value="1"/>
</dbReference>
<dbReference type="InterPro" id="IPR003660">
    <property type="entry name" value="HAMP_dom"/>
</dbReference>
<dbReference type="Pfam" id="PF02518">
    <property type="entry name" value="HATPase_c"/>
    <property type="match status" value="1"/>
</dbReference>
<dbReference type="SMART" id="SM00387">
    <property type="entry name" value="HATPase_c"/>
    <property type="match status" value="1"/>
</dbReference>
<keyword evidence="8" id="KW-0418">Kinase</keyword>
<feature type="domain" description="PAS" evidence="15">
    <location>
        <begin position="373"/>
        <end position="420"/>
    </location>
</feature>
<dbReference type="InterPro" id="IPR013767">
    <property type="entry name" value="PAS_fold"/>
</dbReference>
<keyword evidence="5" id="KW-0808">Transferase</keyword>
<dbReference type="Gene3D" id="1.10.287.130">
    <property type="match status" value="1"/>
</dbReference>
<feature type="transmembrane region" description="Helical" evidence="13">
    <location>
        <begin position="12"/>
        <end position="32"/>
    </location>
</feature>
<evidence type="ECO:0000313" key="17">
    <source>
        <dbReference type="EMBL" id="QKI88309.1"/>
    </source>
</evidence>
<dbReference type="PROSITE" id="PS50885">
    <property type="entry name" value="HAMP"/>
    <property type="match status" value="1"/>
</dbReference>
<feature type="transmembrane region" description="Helical" evidence="13">
    <location>
        <begin position="281"/>
        <end position="305"/>
    </location>
</feature>
<dbReference type="PANTHER" id="PTHR42878:SF7">
    <property type="entry name" value="SENSOR HISTIDINE KINASE GLRK"/>
    <property type="match status" value="1"/>
</dbReference>
<dbReference type="CDD" id="cd00082">
    <property type="entry name" value="HisKA"/>
    <property type="match status" value="1"/>
</dbReference>
<evidence type="ECO:0000259" key="16">
    <source>
        <dbReference type="PROSITE" id="PS50885"/>
    </source>
</evidence>
<evidence type="ECO:0000256" key="6">
    <source>
        <dbReference type="ARBA" id="ARBA00022692"/>
    </source>
</evidence>
<dbReference type="GO" id="GO:0000155">
    <property type="term" value="F:phosphorelay sensor kinase activity"/>
    <property type="evidence" value="ECO:0007669"/>
    <property type="project" value="InterPro"/>
</dbReference>
<comment type="catalytic activity">
    <reaction evidence="1">
        <text>ATP + protein L-histidine = ADP + protein N-phospho-L-histidine.</text>
        <dbReference type="EC" id="2.7.13.3"/>
    </reaction>
</comment>
<keyword evidence="11" id="KW-0902">Two-component regulatory system</keyword>
<dbReference type="CDD" id="cd06225">
    <property type="entry name" value="HAMP"/>
    <property type="match status" value="1"/>
</dbReference>
<dbReference type="KEGG" id="txa:HQN79_01305"/>
<evidence type="ECO:0000256" key="13">
    <source>
        <dbReference type="SAM" id="Phobius"/>
    </source>
</evidence>
<evidence type="ECO:0000256" key="12">
    <source>
        <dbReference type="ARBA" id="ARBA00023136"/>
    </source>
</evidence>
<reference evidence="17 18" key="1">
    <citation type="submission" date="2020-05" db="EMBL/GenBank/DDBJ databases">
        <title>Thiomicrorhabdus sediminis sp.nov. and Thiomicrorhabdus xiamenensis sp.nov., novel sulfur-oxidizing bacteria isolated from coastal sediment.</title>
        <authorList>
            <person name="Liu X."/>
        </authorList>
    </citation>
    <scope>NUCLEOTIDE SEQUENCE [LARGE SCALE GENOMIC DNA]</scope>
    <source>
        <strain evidence="17 18">G2</strain>
    </source>
</reference>
<dbReference type="CDD" id="cd00130">
    <property type="entry name" value="PAS"/>
    <property type="match status" value="1"/>
</dbReference>
<evidence type="ECO:0000259" key="14">
    <source>
        <dbReference type="PROSITE" id="PS50109"/>
    </source>
</evidence>
<keyword evidence="10 13" id="KW-1133">Transmembrane helix</keyword>
<dbReference type="NCBIfam" id="TIGR00229">
    <property type="entry name" value="sensory_box"/>
    <property type="match status" value="1"/>
</dbReference>
<keyword evidence="12 13" id="KW-0472">Membrane</keyword>
<keyword evidence="9" id="KW-0067">ATP-binding</keyword>
<name>A0A7D4NJI6_9GAMM</name>
<dbReference type="InterPro" id="IPR005467">
    <property type="entry name" value="His_kinase_dom"/>
</dbReference>
<feature type="transmembrane region" description="Helical" evidence="13">
    <location>
        <begin position="86"/>
        <end position="107"/>
    </location>
</feature>
<dbReference type="SMART" id="SM00388">
    <property type="entry name" value="HisKA"/>
    <property type="match status" value="1"/>
</dbReference>
<gene>
    <name evidence="17" type="ORF">HQN79_01305</name>
</gene>
<dbReference type="Proteomes" id="UP000504724">
    <property type="component" value="Chromosome"/>
</dbReference>
<evidence type="ECO:0000256" key="2">
    <source>
        <dbReference type="ARBA" id="ARBA00004141"/>
    </source>
</evidence>
<keyword evidence="6 13" id="KW-0812">Transmembrane</keyword>
<evidence type="ECO:0000256" key="7">
    <source>
        <dbReference type="ARBA" id="ARBA00022741"/>
    </source>
</evidence>
<evidence type="ECO:0000256" key="8">
    <source>
        <dbReference type="ARBA" id="ARBA00022777"/>
    </source>
</evidence>
<organism evidence="17 18">
    <name type="scientific">Thiomicrorhabdus xiamenensis</name>
    <dbReference type="NCBI Taxonomy" id="2739063"/>
    <lineage>
        <taxon>Bacteria</taxon>
        <taxon>Pseudomonadati</taxon>
        <taxon>Pseudomonadota</taxon>
        <taxon>Gammaproteobacteria</taxon>
        <taxon>Thiotrichales</taxon>
        <taxon>Piscirickettsiaceae</taxon>
        <taxon>Thiomicrorhabdus</taxon>
    </lineage>
</organism>
<dbReference type="GO" id="GO:0030295">
    <property type="term" value="F:protein kinase activator activity"/>
    <property type="evidence" value="ECO:0007669"/>
    <property type="project" value="TreeGrafter"/>
</dbReference>
<dbReference type="Pfam" id="PF00672">
    <property type="entry name" value="HAMP"/>
    <property type="match status" value="1"/>
</dbReference>
<dbReference type="InterPro" id="IPR000014">
    <property type="entry name" value="PAS"/>
</dbReference>
<feature type="domain" description="Histidine kinase" evidence="14">
    <location>
        <begin position="522"/>
        <end position="736"/>
    </location>
</feature>
<dbReference type="SUPFAM" id="SSF158472">
    <property type="entry name" value="HAMP domain-like"/>
    <property type="match status" value="1"/>
</dbReference>
<dbReference type="InterPro" id="IPR036890">
    <property type="entry name" value="HATPase_C_sf"/>
</dbReference>
<dbReference type="EMBL" id="CP054020">
    <property type="protein sequence ID" value="QKI88309.1"/>
    <property type="molecule type" value="Genomic_DNA"/>
</dbReference>
<evidence type="ECO:0000256" key="1">
    <source>
        <dbReference type="ARBA" id="ARBA00000085"/>
    </source>
</evidence>
<evidence type="ECO:0000256" key="9">
    <source>
        <dbReference type="ARBA" id="ARBA00022840"/>
    </source>
</evidence>
<keyword evidence="18" id="KW-1185">Reference proteome</keyword>
<dbReference type="PIRSF" id="PIRSF037532">
    <property type="entry name" value="STHK_NtrY"/>
    <property type="match status" value="1"/>
</dbReference>
<evidence type="ECO:0000256" key="4">
    <source>
        <dbReference type="ARBA" id="ARBA00022553"/>
    </source>
</evidence>
<proteinExistence type="predicted"/>
<feature type="domain" description="HAMP" evidence="16">
    <location>
        <begin position="309"/>
        <end position="361"/>
    </location>
</feature>
<dbReference type="InterPro" id="IPR004358">
    <property type="entry name" value="Sig_transdc_His_kin-like_C"/>
</dbReference>
<dbReference type="InterPro" id="IPR035965">
    <property type="entry name" value="PAS-like_dom_sf"/>
</dbReference>
<keyword evidence="7" id="KW-0547">Nucleotide-binding</keyword>
<dbReference type="SUPFAM" id="SSF47384">
    <property type="entry name" value="Homodimeric domain of signal transducing histidine kinase"/>
    <property type="match status" value="1"/>
</dbReference>
<accession>A0A7D4NJI6</accession>
<dbReference type="InterPro" id="IPR050351">
    <property type="entry name" value="BphY/WalK/GraS-like"/>
</dbReference>
<dbReference type="SUPFAM" id="SSF55874">
    <property type="entry name" value="ATPase domain of HSP90 chaperone/DNA topoisomerase II/histidine kinase"/>
    <property type="match status" value="1"/>
</dbReference>
<protein>
    <recommendedName>
        <fullName evidence="3">histidine kinase</fullName>
        <ecNumber evidence="3">2.7.13.3</ecNumber>
    </recommendedName>
</protein>
<evidence type="ECO:0000256" key="11">
    <source>
        <dbReference type="ARBA" id="ARBA00023012"/>
    </source>
</evidence>
<keyword evidence="4" id="KW-0597">Phosphoprotein</keyword>
<dbReference type="AlphaFoldDB" id="A0A7D4NJI6"/>
<dbReference type="GO" id="GO:0016020">
    <property type="term" value="C:membrane"/>
    <property type="evidence" value="ECO:0007669"/>
    <property type="project" value="UniProtKB-SubCell"/>
</dbReference>
<dbReference type="Pfam" id="PF00512">
    <property type="entry name" value="HisKA"/>
    <property type="match status" value="1"/>
</dbReference>
<comment type="subcellular location">
    <subcellularLocation>
        <location evidence="2">Membrane</location>
        <topology evidence="2">Multi-pass membrane protein</topology>
    </subcellularLocation>
</comment>
<dbReference type="GO" id="GO:0007234">
    <property type="term" value="P:osmosensory signaling via phosphorelay pathway"/>
    <property type="evidence" value="ECO:0007669"/>
    <property type="project" value="TreeGrafter"/>
</dbReference>
<dbReference type="InterPro" id="IPR036097">
    <property type="entry name" value="HisK_dim/P_sf"/>
</dbReference>
<evidence type="ECO:0000256" key="3">
    <source>
        <dbReference type="ARBA" id="ARBA00012438"/>
    </source>
</evidence>
<dbReference type="PANTHER" id="PTHR42878">
    <property type="entry name" value="TWO-COMPONENT HISTIDINE KINASE"/>
    <property type="match status" value="1"/>
</dbReference>
<dbReference type="Gene3D" id="6.10.340.10">
    <property type="match status" value="1"/>
</dbReference>
<dbReference type="SMART" id="SM00304">
    <property type="entry name" value="HAMP"/>
    <property type="match status" value="1"/>
</dbReference>
<evidence type="ECO:0000259" key="15">
    <source>
        <dbReference type="PROSITE" id="PS50112"/>
    </source>
</evidence>